<evidence type="ECO:0000256" key="6">
    <source>
        <dbReference type="ARBA" id="ARBA00012102"/>
    </source>
</evidence>
<dbReference type="NCBIfam" id="TIGR00671">
    <property type="entry name" value="baf"/>
    <property type="match status" value="1"/>
</dbReference>
<dbReference type="Proteomes" id="UP000050465">
    <property type="component" value="Unassembled WGS sequence"/>
</dbReference>
<dbReference type="GO" id="GO:0046872">
    <property type="term" value="F:metal ion binding"/>
    <property type="evidence" value="ECO:0007669"/>
    <property type="project" value="UniProtKB-KW"/>
</dbReference>
<dbReference type="Pfam" id="PF03309">
    <property type="entry name" value="Pan_kinase"/>
    <property type="match status" value="1"/>
</dbReference>
<dbReference type="Gene3D" id="3.30.420.40">
    <property type="match status" value="1"/>
</dbReference>
<dbReference type="GO" id="GO:0005737">
    <property type="term" value="C:cytoplasm"/>
    <property type="evidence" value="ECO:0007669"/>
    <property type="project" value="UniProtKB-SubCell"/>
</dbReference>
<comment type="pathway">
    <text evidence="4 16">Cofactor biosynthesis; coenzyme A biosynthesis; CoA from (R)-pantothenate: step 1/5.</text>
</comment>
<evidence type="ECO:0000256" key="2">
    <source>
        <dbReference type="ARBA" id="ARBA00001958"/>
    </source>
</evidence>
<comment type="catalytic activity">
    <reaction evidence="1 16">
        <text>(R)-pantothenate + ATP = (R)-4'-phosphopantothenate + ADP + H(+)</text>
        <dbReference type="Rhea" id="RHEA:16373"/>
        <dbReference type="ChEBI" id="CHEBI:10986"/>
        <dbReference type="ChEBI" id="CHEBI:15378"/>
        <dbReference type="ChEBI" id="CHEBI:29032"/>
        <dbReference type="ChEBI" id="CHEBI:30616"/>
        <dbReference type="ChEBI" id="CHEBI:456216"/>
        <dbReference type="EC" id="2.7.1.33"/>
    </reaction>
</comment>
<feature type="active site" description="Proton acceptor" evidence="16">
    <location>
        <position position="137"/>
    </location>
</feature>
<reference evidence="18 19" key="1">
    <citation type="submission" date="2015-09" db="EMBL/GenBank/DDBJ databases">
        <title>Identification and resolution of microdiversity through metagenomic sequencing of parallel consortia.</title>
        <authorList>
            <person name="Nelson W.C."/>
            <person name="Romine M.F."/>
            <person name="Lindemann S.R."/>
        </authorList>
    </citation>
    <scope>NUCLEOTIDE SEQUENCE [LARGE SCALE GENOMIC DNA]</scope>
    <source>
        <strain evidence="18">Ana</strain>
    </source>
</reference>
<feature type="binding site" evidence="16">
    <location>
        <begin position="135"/>
        <end position="138"/>
    </location>
    <ligand>
        <name>substrate</name>
    </ligand>
</feature>
<evidence type="ECO:0000256" key="10">
    <source>
        <dbReference type="ARBA" id="ARBA00022777"/>
    </source>
</evidence>
<dbReference type="GO" id="GO:0005524">
    <property type="term" value="F:ATP binding"/>
    <property type="evidence" value="ECO:0007669"/>
    <property type="project" value="UniProtKB-UniRule"/>
</dbReference>
<name>A0A0P8BKM9_9CYAN</name>
<evidence type="ECO:0000256" key="12">
    <source>
        <dbReference type="ARBA" id="ARBA00022958"/>
    </source>
</evidence>
<dbReference type="AlphaFoldDB" id="A0A0P8BKM9"/>
<dbReference type="EMBL" id="LJZR01000021">
    <property type="protein sequence ID" value="KPQ34262.1"/>
    <property type="molecule type" value="Genomic_DNA"/>
</dbReference>
<comment type="caution">
    <text evidence="16">Lacks conserved residue(s) required for the propagation of feature annotation.</text>
</comment>
<feature type="region of interest" description="Disordered" evidence="17">
    <location>
        <begin position="86"/>
        <end position="121"/>
    </location>
</feature>
<dbReference type="PANTHER" id="PTHR34265">
    <property type="entry name" value="TYPE III PANTOTHENATE KINASE"/>
    <property type="match status" value="1"/>
</dbReference>
<comment type="caution">
    <text evidence="18">The sequence shown here is derived from an EMBL/GenBank/DDBJ whole genome shotgun (WGS) entry which is preliminary data.</text>
</comment>
<dbReference type="UniPathway" id="UPA00241">
    <property type="reaction ID" value="UER00352"/>
</dbReference>
<dbReference type="GO" id="GO:0004594">
    <property type="term" value="F:pantothenate kinase activity"/>
    <property type="evidence" value="ECO:0007669"/>
    <property type="project" value="UniProtKB-UniRule"/>
</dbReference>
<evidence type="ECO:0000256" key="4">
    <source>
        <dbReference type="ARBA" id="ARBA00005225"/>
    </source>
</evidence>
<comment type="cofactor">
    <cofactor evidence="2">
        <name>K(+)</name>
        <dbReference type="ChEBI" id="CHEBI:29103"/>
    </cofactor>
</comment>
<comment type="subcellular location">
    <subcellularLocation>
        <location evidence="3 16">Cytoplasm</location>
    </subcellularLocation>
</comment>
<evidence type="ECO:0000256" key="13">
    <source>
        <dbReference type="ARBA" id="ARBA00022993"/>
    </source>
</evidence>
<feature type="binding site" evidence="16">
    <location>
        <position position="160"/>
    </location>
    <ligand>
        <name>ATP</name>
        <dbReference type="ChEBI" id="CHEBI:30616"/>
    </ligand>
</feature>
<dbReference type="GO" id="GO:0015937">
    <property type="term" value="P:coenzyme A biosynthetic process"/>
    <property type="evidence" value="ECO:0007669"/>
    <property type="project" value="UniProtKB-UniRule"/>
</dbReference>
<dbReference type="PANTHER" id="PTHR34265:SF1">
    <property type="entry name" value="TYPE III PANTOTHENATE KINASE"/>
    <property type="match status" value="1"/>
</dbReference>
<dbReference type="InterPro" id="IPR043129">
    <property type="entry name" value="ATPase_NBD"/>
</dbReference>
<keyword evidence="13 16" id="KW-0173">Coenzyme A biosynthesis</keyword>
<organism evidence="18 19">
    <name type="scientific">Phormidesmis priestleyi Ana</name>
    <dbReference type="NCBI Taxonomy" id="1666911"/>
    <lineage>
        <taxon>Bacteria</taxon>
        <taxon>Bacillati</taxon>
        <taxon>Cyanobacteriota</taxon>
        <taxon>Cyanophyceae</taxon>
        <taxon>Leptolyngbyales</taxon>
        <taxon>Leptolyngbyaceae</taxon>
        <taxon>Phormidesmis</taxon>
    </lineage>
</organism>
<evidence type="ECO:0000256" key="17">
    <source>
        <dbReference type="SAM" id="MobiDB-lite"/>
    </source>
</evidence>
<comment type="similarity">
    <text evidence="14 16">Belongs to the type III pantothenate kinase family.</text>
</comment>
<keyword evidence="8 16" id="KW-0808">Transferase</keyword>
<evidence type="ECO:0000256" key="9">
    <source>
        <dbReference type="ARBA" id="ARBA00022741"/>
    </source>
</evidence>
<keyword evidence="11 16" id="KW-0067">ATP-binding</keyword>
<dbReference type="HAMAP" id="MF_01274">
    <property type="entry name" value="Pantothen_kinase_3"/>
    <property type="match status" value="1"/>
</dbReference>
<evidence type="ECO:0000256" key="7">
    <source>
        <dbReference type="ARBA" id="ARBA00022490"/>
    </source>
</evidence>
<feature type="binding site" evidence="16">
    <location>
        <position position="238"/>
    </location>
    <ligand>
        <name>substrate</name>
    </ligand>
</feature>
<evidence type="ECO:0000256" key="15">
    <source>
        <dbReference type="ARBA" id="ARBA00040883"/>
    </source>
</evidence>
<evidence type="ECO:0000256" key="5">
    <source>
        <dbReference type="ARBA" id="ARBA00011738"/>
    </source>
</evidence>
<feature type="binding site" evidence="16">
    <location>
        <begin position="9"/>
        <end position="16"/>
    </location>
    <ligand>
        <name>ATP</name>
        <dbReference type="ChEBI" id="CHEBI:30616"/>
    </ligand>
</feature>
<evidence type="ECO:0000256" key="3">
    <source>
        <dbReference type="ARBA" id="ARBA00004496"/>
    </source>
</evidence>
<dbReference type="SUPFAM" id="SSF53067">
    <property type="entry name" value="Actin-like ATPase domain"/>
    <property type="match status" value="1"/>
</dbReference>
<evidence type="ECO:0000256" key="11">
    <source>
        <dbReference type="ARBA" id="ARBA00022840"/>
    </source>
</evidence>
<dbReference type="STRING" id="1666911.HLUCCA11_15195"/>
<evidence type="ECO:0000256" key="8">
    <source>
        <dbReference type="ARBA" id="ARBA00022679"/>
    </source>
</evidence>
<keyword evidence="9 16" id="KW-0547">Nucleotide-binding</keyword>
<dbReference type="InterPro" id="IPR004619">
    <property type="entry name" value="Type_III_PanK"/>
</dbReference>
<accession>A0A0P8BKM9</accession>
<comment type="cofactor">
    <cofactor evidence="16">
        <name>NH4(+)</name>
        <dbReference type="ChEBI" id="CHEBI:28938"/>
    </cofactor>
    <cofactor evidence="16">
        <name>K(+)</name>
        <dbReference type="ChEBI" id="CHEBI:29103"/>
    </cofactor>
    <text evidence="16">A monovalent cation. Ammonium or potassium.</text>
</comment>
<dbReference type="EC" id="2.7.1.33" evidence="6 16"/>
<protein>
    <recommendedName>
        <fullName evidence="15 16">Type III pantothenate kinase</fullName>
        <ecNumber evidence="6 16">2.7.1.33</ecNumber>
    </recommendedName>
    <alternativeName>
        <fullName evidence="16">PanK-III</fullName>
    </alternativeName>
    <alternativeName>
        <fullName evidence="16">Pantothenic acid kinase</fullName>
    </alternativeName>
</protein>
<evidence type="ECO:0000313" key="18">
    <source>
        <dbReference type="EMBL" id="KPQ34262.1"/>
    </source>
</evidence>
<comment type="function">
    <text evidence="16">Catalyzes the phosphorylation of pantothenate (Pan), the first step in CoA biosynthesis.</text>
</comment>
<keyword evidence="10 16" id="KW-0418">Kinase</keyword>
<keyword evidence="16" id="KW-0479">Metal-binding</keyword>
<feature type="binding site" evidence="16">
    <location>
        <position position="157"/>
    </location>
    <ligand>
        <name>K(+)</name>
        <dbReference type="ChEBI" id="CHEBI:29103"/>
    </ligand>
</feature>
<keyword evidence="12 16" id="KW-0630">Potassium</keyword>
<proteinExistence type="inferred from homology"/>
<dbReference type="PATRIC" id="fig|1666911.3.peg.318"/>
<evidence type="ECO:0000256" key="16">
    <source>
        <dbReference type="HAMAP-Rule" id="MF_01274"/>
    </source>
</evidence>
<evidence type="ECO:0000313" key="19">
    <source>
        <dbReference type="Proteomes" id="UP000050465"/>
    </source>
</evidence>
<gene>
    <name evidence="16 18" type="primary">coaX</name>
    <name evidence="18" type="ORF">HLUCCA11_15195</name>
</gene>
<comment type="subunit">
    <text evidence="5 16">Homodimer.</text>
</comment>
<keyword evidence="7 16" id="KW-0963">Cytoplasm</keyword>
<evidence type="ECO:0000256" key="1">
    <source>
        <dbReference type="ARBA" id="ARBA00001206"/>
    </source>
</evidence>
<sequence length="325" mass="35006">MTQAWLALVIGNTRLHWGFFQFKTLKSVWHTPHLTAENAEKLIQSGFQASGWRNLSVSQDYGVFPSQFVSLASLWVASAVPQQTGLWQMPPSVDNREGTRNTTPEKSSEKGPENGSSNIVERSRIPLQNLYPTLGIDRAINLLGAGNTLGWPVLVIDSGTALTFTAGVEPKDSISGCQTPAVYGGAILPGLRLQRQALLQQTADLGAASSVREAVGGNGPQARAGCDQPLPVRWATDTAGAIASGLAYGATATVADYLTDWWQQFPKGKAVLTGGDGPLLHQFLKHKTPAIAARVQVDSHLMFWGMRHYHQTIGKLSQRPDIGCV</sequence>
<evidence type="ECO:0000256" key="14">
    <source>
        <dbReference type="ARBA" id="ARBA00038036"/>
    </source>
</evidence>